<evidence type="ECO:0000256" key="1">
    <source>
        <dbReference type="SAM" id="SignalP"/>
    </source>
</evidence>
<dbReference type="OrthoDB" id="2910287at2759"/>
<name>A0A9P4UZE0_9PLEO</name>
<protein>
    <submittedName>
        <fullName evidence="2">Uncharacterized protein</fullName>
    </submittedName>
</protein>
<sequence>MKLIKVLMALMPTIPLVSSLPSNTVARGLPGAVYTCSKSGFAGECKWTPPTNECRTFFNVGDNAPNSVGPDAGGVCSIYTGLACAGVPIRAIYFPGIAQDLPRFGSMKCHAL</sequence>
<accession>A0A9P4UZE0</accession>
<reference evidence="2" key="1">
    <citation type="journal article" date="2020" name="Stud. Mycol.">
        <title>101 Dothideomycetes genomes: a test case for predicting lifestyles and emergence of pathogens.</title>
        <authorList>
            <person name="Haridas S."/>
            <person name="Albert R."/>
            <person name="Binder M."/>
            <person name="Bloem J."/>
            <person name="Labutti K."/>
            <person name="Salamov A."/>
            <person name="Andreopoulos B."/>
            <person name="Baker S."/>
            <person name="Barry K."/>
            <person name="Bills G."/>
            <person name="Bluhm B."/>
            <person name="Cannon C."/>
            <person name="Castanera R."/>
            <person name="Culley D."/>
            <person name="Daum C."/>
            <person name="Ezra D."/>
            <person name="Gonzalez J."/>
            <person name="Henrissat B."/>
            <person name="Kuo A."/>
            <person name="Liang C."/>
            <person name="Lipzen A."/>
            <person name="Lutzoni F."/>
            <person name="Magnuson J."/>
            <person name="Mondo S."/>
            <person name="Nolan M."/>
            <person name="Ohm R."/>
            <person name="Pangilinan J."/>
            <person name="Park H.-J."/>
            <person name="Ramirez L."/>
            <person name="Alfaro M."/>
            <person name="Sun H."/>
            <person name="Tritt A."/>
            <person name="Yoshinaga Y."/>
            <person name="Zwiers L.-H."/>
            <person name="Turgeon B."/>
            <person name="Goodwin S."/>
            <person name="Spatafora J."/>
            <person name="Crous P."/>
            <person name="Grigoriev I."/>
        </authorList>
    </citation>
    <scope>NUCLEOTIDE SEQUENCE</scope>
    <source>
        <strain evidence="2">CBS 125425</strain>
    </source>
</reference>
<organism evidence="2 3">
    <name type="scientific">Polyplosphaeria fusca</name>
    <dbReference type="NCBI Taxonomy" id="682080"/>
    <lineage>
        <taxon>Eukaryota</taxon>
        <taxon>Fungi</taxon>
        <taxon>Dikarya</taxon>
        <taxon>Ascomycota</taxon>
        <taxon>Pezizomycotina</taxon>
        <taxon>Dothideomycetes</taxon>
        <taxon>Pleosporomycetidae</taxon>
        <taxon>Pleosporales</taxon>
        <taxon>Tetraplosphaeriaceae</taxon>
        <taxon>Polyplosphaeria</taxon>
    </lineage>
</organism>
<evidence type="ECO:0000313" key="2">
    <source>
        <dbReference type="EMBL" id="KAF2730110.1"/>
    </source>
</evidence>
<dbReference type="Proteomes" id="UP000799444">
    <property type="component" value="Unassembled WGS sequence"/>
</dbReference>
<keyword evidence="1" id="KW-0732">Signal</keyword>
<evidence type="ECO:0000313" key="3">
    <source>
        <dbReference type="Proteomes" id="UP000799444"/>
    </source>
</evidence>
<dbReference type="AlphaFoldDB" id="A0A9P4UZE0"/>
<comment type="caution">
    <text evidence="2">The sequence shown here is derived from an EMBL/GenBank/DDBJ whole genome shotgun (WGS) entry which is preliminary data.</text>
</comment>
<feature type="signal peptide" evidence="1">
    <location>
        <begin position="1"/>
        <end position="19"/>
    </location>
</feature>
<dbReference type="EMBL" id="ML996225">
    <property type="protein sequence ID" value="KAF2730110.1"/>
    <property type="molecule type" value="Genomic_DNA"/>
</dbReference>
<gene>
    <name evidence="2" type="ORF">EJ04DRAFT_568005</name>
</gene>
<keyword evidence="3" id="KW-1185">Reference proteome</keyword>
<proteinExistence type="predicted"/>
<feature type="chain" id="PRO_5040106988" evidence="1">
    <location>
        <begin position="20"/>
        <end position="112"/>
    </location>
</feature>